<gene>
    <name evidence="9" type="ORF">KGF56_001759</name>
</gene>
<comment type="pathway">
    <text evidence="1">Pyrimidine metabolism; UMP biosynthesis via de novo pathway; (S)-dihydroorotate from bicarbonate: step 3/3.</text>
</comment>
<dbReference type="Proteomes" id="UP001202479">
    <property type="component" value="Unassembled WGS sequence"/>
</dbReference>
<dbReference type="PROSITE" id="PS00483">
    <property type="entry name" value="DIHYDROOROTASE_2"/>
    <property type="match status" value="1"/>
</dbReference>
<proteinExistence type="inferred from homology"/>
<dbReference type="EC" id="3.5.2.3" evidence="3"/>
<keyword evidence="10" id="KW-1185">Reference proteome</keyword>
<dbReference type="NCBIfam" id="TIGR00856">
    <property type="entry name" value="pyrC_dimer"/>
    <property type="match status" value="1"/>
</dbReference>
<evidence type="ECO:0000259" key="8">
    <source>
        <dbReference type="Pfam" id="PF04909"/>
    </source>
</evidence>
<evidence type="ECO:0000256" key="7">
    <source>
        <dbReference type="ARBA" id="ARBA00022975"/>
    </source>
</evidence>
<name>A0AAI9SZV1_9ASCO</name>
<comment type="caution">
    <text evidence="9">The sequence shown here is derived from an EMBL/GenBank/DDBJ whole genome shotgun (WGS) entry which is preliminary data.</text>
</comment>
<dbReference type="GeneID" id="73379376"/>
<dbReference type="AlphaFoldDB" id="A0AAI9SZV1"/>
<evidence type="ECO:0000313" key="10">
    <source>
        <dbReference type="Proteomes" id="UP001202479"/>
    </source>
</evidence>
<dbReference type="Pfam" id="PF04909">
    <property type="entry name" value="Amidohydro_2"/>
    <property type="match status" value="1"/>
</dbReference>
<keyword evidence="4" id="KW-0479">Metal-binding</keyword>
<keyword evidence="5" id="KW-0378">Hydrolase</keyword>
<dbReference type="InterPro" id="IPR004721">
    <property type="entry name" value="DHOdimr"/>
</dbReference>
<dbReference type="InterPro" id="IPR002195">
    <property type="entry name" value="Dihydroorotase_CS"/>
</dbReference>
<reference evidence="9" key="1">
    <citation type="journal article" date="2022" name="DNA Res.">
        <title>Genome analysis of five recently described species of the CUG-Ser clade uncovers Candida theae as a new hybrid lineage with pathogenic potential in the Candida parapsilosis species complex.</title>
        <authorList>
            <person name="Mixao V."/>
            <person name="Del Olmo V."/>
            <person name="Hegedusova E."/>
            <person name="Saus E."/>
            <person name="Pryszcz L."/>
            <person name="Cillingova A."/>
            <person name="Nosek J."/>
            <person name="Gabaldon T."/>
        </authorList>
    </citation>
    <scope>NUCLEOTIDE SEQUENCE</scope>
    <source>
        <strain evidence="9">CBS 10844</strain>
    </source>
</reference>
<evidence type="ECO:0000256" key="6">
    <source>
        <dbReference type="ARBA" id="ARBA00022833"/>
    </source>
</evidence>
<dbReference type="InterPro" id="IPR032466">
    <property type="entry name" value="Metal_Hydrolase"/>
</dbReference>
<dbReference type="Gene3D" id="3.20.20.140">
    <property type="entry name" value="Metal-dependent hydrolases"/>
    <property type="match status" value="1"/>
</dbReference>
<organism evidence="9 10">
    <name type="scientific">Candida oxycetoniae</name>
    <dbReference type="NCBI Taxonomy" id="497107"/>
    <lineage>
        <taxon>Eukaryota</taxon>
        <taxon>Fungi</taxon>
        <taxon>Dikarya</taxon>
        <taxon>Ascomycota</taxon>
        <taxon>Saccharomycotina</taxon>
        <taxon>Pichiomycetes</taxon>
        <taxon>Debaryomycetaceae</taxon>
        <taxon>Candida/Lodderomyces clade</taxon>
        <taxon>Candida</taxon>
    </lineage>
</organism>
<feature type="domain" description="Amidohydrolase-related" evidence="8">
    <location>
        <begin position="90"/>
        <end position="189"/>
    </location>
</feature>
<sequence length="353" mass="39248">MHVHLRDGPMCKLITPTVRSGGIAICYVMPNLVPPVTTKQQVVEYHAKLQSLAPKTTFLMTLYLSKDLTPELLEECAGLIHGIKCYPAGVTTNSKYGVDPNDFSAFYPLFAKMQELGLVLNLHGEKPSTKEEGDDINVINAEPRFLPALRKLHDDFPKLKIVLEHCTTHEAIDLVRELNQDVKAGDEIYVAATITAHHLYLIIDNWAGNPINFCKPVAKFQKDRKSLIAAATSGEPWFFFGSDSAPHPIHTKQVHVGVCAGVYTQSDAVSYVAEIFDKEGKLQNLPKFIGSNGISYYGLDKTILDKHGDESVWLVERKNKVSMVIGNSDVNVVPFKAGDELKYTVEWRPNSKT</sequence>
<comment type="similarity">
    <text evidence="2">Belongs to the metallo-dependent hydrolases superfamily. DHOase family. Class II DHOase subfamily.</text>
</comment>
<dbReference type="EMBL" id="JAHUZD010000036">
    <property type="protein sequence ID" value="KAI3405415.2"/>
    <property type="molecule type" value="Genomic_DNA"/>
</dbReference>
<evidence type="ECO:0000256" key="2">
    <source>
        <dbReference type="ARBA" id="ARBA00005631"/>
    </source>
</evidence>
<dbReference type="GO" id="GO:0006221">
    <property type="term" value="P:pyrimidine nucleotide biosynthetic process"/>
    <property type="evidence" value="ECO:0007669"/>
    <property type="project" value="UniProtKB-KW"/>
</dbReference>
<dbReference type="RefSeq" id="XP_049181160.1">
    <property type="nucleotide sequence ID" value="XM_049322915.1"/>
</dbReference>
<keyword evidence="7" id="KW-0665">Pyrimidine biosynthesis</keyword>
<dbReference type="PIRSF" id="PIRSF001237">
    <property type="entry name" value="DHOdimr"/>
    <property type="match status" value="1"/>
</dbReference>
<evidence type="ECO:0000256" key="5">
    <source>
        <dbReference type="ARBA" id="ARBA00022801"/>
    </source>
</evidence>
<dbReference type="InterPro" id="IPR006680">
    <property type="entry name" value="Amidohydro-rel"/>
</dbReference>
<dbReference type="GO" id="GO:0006207">
    <property type="term" value="P:'de novo' pyrimidine nucleobase biosynthetic process"/>
    <property type="evidence" value="ECO:0007669"/>
    <property type="project" value="TreeGrafter"/>
</dbReference>
<keyword evidence="6" id="KW-0862">Zinc</keyword>
<dbReference type="GO" id="GO:0004151">
    <property type="term" value="F:dihydroorotase activity"/>
    <property type="evidence" value="ECO:0007669"/>
    <property type="project" value="UniProtKB-EC"/>
</dbReference>
<evidence type="ECO:0000313" key="9">
    <source>
        <dbReference type="EMBL" id="KAI3405415.2"/>
    </source>
</evidence>
<dbReference type="SUPFAM" id="SSF51556">
    <property type="entry name" value="Metallo-dependent hydrolases"/>
    <property type="match status" value="1"/>
</dbReference>
<evidence type="ECO:0000256" key="1">
    <source>
        <dbReference type="ARBA" id="ARBA00004880"/>
    </source>
</evidence>
<evidence type="ECO:0000256" key="4">
    <source>
        <dbReference type="ARBA" id="ARBA00022723"/>
    </source>
</evidence>
<dbReference type="PANTHER" id="PTHR43137">
    <property type="entry name" value="DIHYDROOROTASE"/>
    <property type="match status" value="1"/>
</dbReference>
<protein>
    <recommendedName>
        <fullName evidence="3">dihydroorotase</fullName>
        <ecNumber evidence="3">3.5.2.3</ecNumber>
    </recommendedName>
</protein>
<dbReference type="GO" id="GO:0005737">
    <property type="term" value="C:cytoplasm"/>
    <property type="evidence" value="ECO:0007669"/>
    <property type="project" value="TreeGrafter"/>
</dbReference>
<dbReference type="HAMAP" id="MF_00219">
    <property type="entry name" value="PyrC_classII"/>
    <property type="match status" value="1"/>
</dbReference>
<dbReference type="GO" id="GO:0046872">
    <property type="term" value="F:metal ion binding"/>
    <property type="evidence" value="ECO:0007669"/>
    <property type="project" value="UniProtKB-KW"/>
</dbReference>
<evidence type="ECO:0000256" key="3">
    <source>
        <dbReference type="ARBA" id="ARBA00012860"/>
    </source>
</evidence>
<accession>A0AAI9SZV1</accession>
<dbReference type="PANTHER" id="PTHR43137:SF1">
    <property type="entry name" value="DIHYDROOROTASE"/>
    <property type="match status" value="1"/>
</dbReference>